<dbReference type="SMART" id="SM00404">
    <property type="entry name" value="PTPc_motif"/>
    <property type="match status" value="1"/>
</dbReference>
<evidence type="ECO:0000313" key="5">
    <source>
        <dbReference type="EMBL" id="KWT99682.1"/>
    </source>
</evidence>
<proteinExistence type="predicted"/>
<feature type="transmembrane region" description="Helical" evidence="1">
    <location>
        <begin position="6"/>
        <end position="22"/>
    </location>
</feature>
<dbReference type="AlphaFoldDB" id="A0A109D6B4"/>
<keyword evidence="1" id="KW-0472">Membrane</keyword>
<dbReference type="PANTHER" id="PTHR47216">
    <property type="match status" value="1"/>
</dbReference>
<dbReference type="PROSITE" id="PS50054">
    <property type="entry name" value="TYR_PHOSPHATASE_DUAL"/>
    <property type="match status" value="1"/>
</dbReference>
<dbReference type="OrthoDB" id="142078at2"/>
<keyword evidence="6" id="KW-1185">Reference proteome</keyword>
<evidence type="ECO:0000259" key="2">
    <source>
        <dbReference type="PROSITE" id="PS50054"/>
    </source>
</evidence>
<protein>
    <recommendedName>
        <fullName evidence="7">Diacylglycerol kinase</fullName>
    </recommendedName>
</protein>
<evidence type="ECO:0000256" key="1">
    <source>
        <dbReference type="SAM" id="Phobius"/>
    </source>
</evidence>
<dbReference type="Pfam" id="PF00782">
    <property type="entry name" value="DSPc"/>
    <property type="match status" value="1"/>
</dbReference>
<dbReference type="GO" id="GO:0016301">
    <property type="term" value="F:kinase activity"/>
    <property type="evidence" value="ECO:0007669"/>
    <property type="project" value="InterPro"/>
</dbReference>
<accession>A0A109D6B4</accession>
<evidence type="ECO:0008006" key="7">
    <source>
        <dbReference type="Google" id="ProtNLM"/>
    </source>
</evidence>
<keyword evidence="1" id="KW-0812">Transmembrane</keyword>
<dbReference type="PROSITE" id="PS50146">
    <property type="entry name" value="DAGK"/>
    <property type="match status" value="1"/>
</dbReference>
<dbReference type="InterPro" id="IPR016064">
    <property type="entry name" value="NAD/diacylglycerol_kinase_sf"/>
</dbReference>
<dbReference type="InterPro" id="IPR017438">
    <property type="entry name" value="ATP-NAD_kinase_N"/>
</dbReference>
<dbReference type="SUPFAM" id="SSF52799">
    <property type="entry name" value="(Phosphotyrosine protein) phosphatases II"/>
    <property type="match status" value="1"/>
</dbReference>
<dbReference type="EMBL" id="LMXU01000032">
    <property type="protein sequence ID" value="KWT99682.1"/>
    <property type="molecule type" value="Genomic_DNA"/>
</dbReference>
<dbReference type="PANTHER" id="PTHR47216:SF4">
    <property type="entry name" value="OS01G0859400 PROTEIN"/>
    <property type="match status" value="1"/>
</dbReference>
<dbReference type="SMART" id="SM00046">
    <property type="entry name" value="DAGKc"/>
    <property type="match status" value="1"/>
</dbReference>
<dbReference type="GeneID" id="300180768"/>
<organism evidence="5 6">
    <name type="scientific">Vibrio toranzoniae</name>
    <dbReference type="NCBI Taxonomy" id="1194427"/>
    <lineage>
        <taxon>Bacteria</taxon>
        <taxon>Pseudomonadati</taxon>
        <taxon>Pseudomonadota</taxon>
        <taxon>Gammaproteobacteria</taxon>
        <taxon>Vibrionales</taxon>
        <taxon>Vibrionaceae</taxon>
        <taxon>Vibrio</taxon>
    </lineage>
</organism>
<keyword evidence="1" id="KW-1133">Transmembrane helix</keyword>
<dbReference type="SUPFAM" id="SSF111331">
    <property type="entry name" value="NAD kinase/diacylglycerol kinase-like"/>
    <property type="match status" value="1"/>
</dbReference>
<feature type="transmembrane region" description="Helical" evidence="1">
    <location>
        <begin position="60"/>
        <end position="78"/>
    </location>
</feature>
<reference evidence="5 6" key="1">
    <citation type="submission" date="2015-11" db="EMBL/GenBank/DDBJ databases">
        <title>Draft WGS of Vibrio toranzoniae.</title>
        <authorList>
            <person name="Lasa A."/>
            <person name="Romalde J.L."/>
        </authorList>
    </citation>
    <scope>NUCLEOTIDE SEQUENCE [LARGE SCALE GENOMIC DNA]</scope>
    <source>
        <strain evidence="5 6">Vb 10.8</strain>
    </source>
</reference>
<dbReference type="NCBIfam" id="NF009025">
    <property type="entry name" value="PRK12361.1"/>
    <property type="match status" value="1"/>
</dbReference>
<dbReference type="SMART" id="SM00195">
    <property type="entry name" value="DSPc"/>
    <property type="match status" value="1"/>
</dbReference>
<evidence type="ECO:0000313" key="6">
    <source>
        <dbReference type="Proteomes" id="UP000057389"/>
    </source>
</evidence>
<dbReference type="InterPro" id="IPR001206">
    <property type="entry name" value="Diacylglycerol_kinase_cat_dom"/>
</dbReference>
<gene>
    <name evidence="5" type="ORF">APQ14_15105</name>
</gene>
<dbReference type="InterPro" id="IPR020422">
    <property type="entry name" value="TYR_PHOSPHATASE_DUAL_dom"/>
</dbReference>
<evidence type="ECO:0000259" key="4">
    <source>
        <dbReference type="PROSITE" id="PS50146"/>
    </source>
</evidence>
<dbReference type="InterPro" id="IPR000387">
    <property type="entry name" value="Tyr_Pase_dom"/>
</dbReference>
<name>A0A109D6B4_9VIBR</name>
<dbReference type="Gene3D" id="3.90.190.10">
    <property type="entry name" value="Protein tyrosine phosphatase superfamily"/>
    <property type="match status" value="1"/>
</dbReference>
<feature type="domain" description="DAGKc" evidence="4">
    <location>
        <begin position="236"/>
        <end position="369"/>
    </location>
</feature>
<dbReference type="RefSeq" id="WP_060469196.1">
    <property type="nucleotide sequence ID" value="NZ_AP025515.1"/>
</dbReference>
<comment type="caution">
    <text evidence="5">The sequence shown here is derived from an EMBL/GenBank/DDBJ whole genome shotgun (WGS) entry which is preliminary data.</text>
</comment>
<feature type="domain" description="Tyrosine specific protein phosphatases" evidence="3">
    <location>
        <begin position="155"/>
        <end position="224"/>
    </location>
</feature>
<dbReference type="PROSITE" id="PS50056">
    <property type="entry name" value="TYR_PHOSPHATASE_2"/>
    <property type="match status" value="1"/>
</dbReference>
<sequence>MFIVKYYILIATACFFAAVFIPQLMLRGVFAWCGLSMLIVSVAYIFDMPSIFRKNSDGKIVWWTRWVFIPFFLGVRLYNAWAIKRDQVDPIQQVGQNLYVSRRLFPSDLSFLESQNINCIVDVTAEFSGLESAMTGDQFNYLNTPVLDHKAPKLHKLKHAINWIDTQINQSRSVVVHCALGRGRSVFVVAAYLLAKNPSLTVEQALKSINDVRSTARLNNLQLKALHAISDKGLLTLQRTACLIVNPVAGGGKWYANEQQVIRRLTRKYNLEISITSQDVSAETLAKQAKERNASHIIVSGGDGTVSEVVRQVMDTDTLLGIVPLGTANALCHMLYGFATKVSPVEKACEVILSDNSKKMDLAFCNEQPILLLLGIGFEEQMIDYAHRQQKNENGQFAYLMGFFNAVVAEGNQRFRMSADGKPLQDVRLQSLVVANTSPFSTVLAQGGQTPKPDDGKLHITYLENTTSLGERVIALSDLLLSSFGMKEQASYFNYLSAQHVKIDSDLPIDYVIDGEMYSAESLEISIKKQALTVCAP</sequence>
<dbReference type="InterPro" id="IPR003595">
    <property type="entry name" value="Tyr_Pase_cat"/>
</dbReference>
<dbReference type="Gene3D" id="3.40.50.10330">
    <property type="entry name" value="Probable inorganic polyphosphate/atp-NAD kinase, domain 1"/>
    <property type="match status" value="1"/>
</dbReference>
<dbReference type="InterPro" id="IPR029021">
    <property type="entry name" value="Prot-tyrosine_phosphatase-like"/>
</dbReference>
<dbReference type="Pfam" id="PF00781">
    <property type="entry name" value="DAGK_cat"/>
    <property type="match status" value="1"/>
</dbReference>
<evidence type="ECO:0000259" key="3">
    <source>
        <dbReference type="PROSITE" id="PS50056"/>
    </source>
</evidence>
<dbReference type="Gene3D" id="2.60.200.40">
    <property type="match status" value="1"/>
</dbReference>
<dbReference type="Proteomes" id="UP000057389">
    <property type="component" value="Unassembled WGS sequence"/>
</dbReference>
<dbReference type="InterPro" id="IPR000340">
    <property type="entry name" value="Dual-sp_phosphatase_cat-dom"/>
</dbReference>
<feature type="domain" description="Tyrosine-protein phosphatase" evidence="2">
    <location>
        <begin position="89"/>
        <end position="235"/>
    </location>
</feature>
<feature type="transmembrane region" description="Helical" evidence="1">
    <location>
        <begin position="29"/>
        <end position="48"/>
    </location>
</feature>